<reference evidence="2" key="2">
    <citation type="journal article" date="2021" name="PeerJ">
        <title>Extensive microbial diversity within the chicken gut microbiome revealed by metagenomics and culture.</title>
        <authorList>
            <person name="Gilroy R."/>
            <person name="Ravi A."/>
            <person name="Getino M."/>
            <person name="Pursley I."/>
            <person name="Horton D.L."/>
            <person name="Alikhan N.F."/>
            <person name="Baker D."/>
            <person name="Gharbi K."/>
            <person name="Hall N."/>
            <person name="Watson M."/>
            <person name="Adriaenssens E.M."/>
            <person name="Foster-Nyarko E."/>
            <person name="Jarju S."/>
            <person name="Secka A."/>
            <person name="Antonio M."/>
            <person name="Oren A."/>
            <person name="Chaudhuri R.R."/>
            <person name="La Ragione R."/>
            <person name="Hildebrand F."/>
            <person name="Pallen M.J."/>
        </authorList>
    </citation>
    <scope>NUCLEOTIDE SEQUENCE</scope>
    <source>
        <strain evidence="2">10192</strain>
    </source>
</reference>
<name>A0A9D9DRH3_9BACT</name>
<dbReference type="Proteomes" id="UP000823632">
    <property type="component" value="Unassembled WGS sequence"/>
</dbReference>
<proteinExistence type="predicted"/>
<gene>
    <name evidence="2" type="ORF">IAC76_09210</name>
</gene>
<feature type="region of interest" description="Disordered" evidence="1">
    <location>
        <begin position="52"/>
        <end position="71"/>
    </location>
</feature>
<evidence type="ECO:0000256" key="1">
    <source>
        <dbReference type="SAM" id="MobiDB-lite"/>
    </source>
</evidence>
<evidence type="ECO:0000313" key="2">
    <source>
        <dbReference type="EMBL" id="MBO8431550.1"/>
    </source>
</evidence>
<organism evidence="2 3">
    <name type="scientific">Candidatus Scatousia excrementipullorum</name>
    <dbReference type="NCBI Taxonomy" id="2840936"/>
    <lineage>
        <taxon>Bacteria</taxon>
        <taxon>Candidatus Scatousia</taxon>
    </lineage>
</organism>
<comment type="caution">
    <text evidence="2">The sequence shown here is derived from an EMBL/GenBank/DDBJ whole genome shotgun (WGS) entry which is preliminary data.</text>
</comment>
<evidence type="ECO:0000313" key="3">
    <source>
        <dbReference type="Proteomes" id="UP000823632"/>
    </source>
</evidence>
<dbReference type="AlphaFoldDB" id="A0A9D9DRH3"/>
<protein>
    <submittedName>
        <fullName evidence="2">Uncharacterized protein</fullName>
    </submittedName>
</protein>
<accession>A0A9D9DRH3</accession>
<feature type="compositionally biased region" description="Basic and acidic residues" evidence="1">
    <location>
        <begin position="53"/>
        <end position="71"/>
    </location>
</feature>
<reference evidence="2" key="1">
    <citation type="submission" date="2020-10" db="EMBL/GenBank/DDBJ databases">
        <authorList>
            <person name="Gilroy R."/>
        </authorList>
    </citation>
    <scope>NUCLEOTIDE SEQUENCE</scope>
    <source>
        <strain evidence="2">10192</strain>
    </source>
</reference>
<dbReference type="EMBL" id="JADIND010000203">
    <property type="protein sequence ID" value="MBO8431550.1"/>
    <property type="molecule type" value="Genomic_DNA"/>
</dbReference>
<sequence>MLSPGLVNNLDNLAREGIIDFDAASFIVGAKPRYIGNPSYFQQLPLPEMSDVDTSKLKQPSKDHFVNPEKEDLQSKNPLWKKVLFGTLAGGLLIFGGYKLYKTKPLKNLLAKLTKFFKPKKTPSTPKP</sequence>